<name>A0ABR1AJ64_POLSC</name>
<feature type="domain" description="Integrin beta subunit tail" evidence="19">
    <location>
        <begin position="722"/>
        <end position="806"/>
    </location>
</feature>
<dbReference type="Gene3D" id="2.10.25.10">
    <property type="entry name" value="Laminin"/>
    <property type="match status" value="4"/>
</dbReference>
<keyword evidence="11 16" id="KW-0472">Membrane</keyword>
<keyword evidence="7" id="KW-0677">Repeat</keyword>
<keyword evidence="21" id="KW-1185">Reference proteome</keyword>
<dbReference type="PANTHER" id="PTHR10082:SF60">
    <property type="entry name" value="INTEGRIN BETA-PS"/>
    <property type="match status" value="1"/>
</dbReference>
<feature type="compositionally biased region" description="Gly residues" evidence="15">
    <location>
        <begin position="1152"/>
        <end position="1178"/>
    </location>
</feature>
<evidence type="ECO:0000256" key="12">
    <source>
        <dbReference type="ARBA" id="ARBA00023157"/>
    </source>
</evidence>
<dbReference type="SMART" id="SM01241">
    <property type="entry name" value="Integrin_b_cyt"/>
    <property type="match status" value="1"/>
</dbReference>
<comment type="caution">
    <text evidence="20">The sequence shown here is derived from an EMBL/GenBank/DDBJ whole genome shotgun (WGS) entry which is preliminary data.</text>
</comment>
<dbReference type="InterPro" id="IPR033760">
    <property type="entry name" value="Integrin_beta_N"/>
</dbReference>
<evidence type="ECO:0000259" key="18">
    <source>
        <dbReference type="SMART" id="SM01241"/>
    </source>
</evidence>
<dbReference type="SMART" id="SM01242">
    <property type="entry name" value="Integrin_B_tail"/>
    <property type="match status" value="1"/>
</dbReference>
<comment type="subcellular location">
    <subcellularLocation>
        <location evidence="1 14">Cell membrane</location>
        <topology evidence="1 14">Single-pass type I membrane protein</topology>
    </subcellularLocation>
</comment>
<feature type="region of interest" description="Disordered" evidence="15">
    <location>
        <begin position="1133"/>
        <end position="1184"/>
    </location>
</feature>
<evidence type="ECO:0000256" key="7">
    <source>
        <dbReference type="ARBA" id="ARBA00022737"/>
    </source>
</evidence>
<keyword evidence="3" id="KW-1003">Cell membrane</keyword>
<keyword evidence="10 14" id="KW-0401">Integrin</keyword>
<evidence type="ECO:0000256" key="9">
    <source>
        <dbReference type="ARBA" id="ARBA00022989"/>
    </source>
</evidence>
<dbReference type="PANTHER" id="PTHR10082">
    <property type="entry name" value="INTEGRIN BETA SUBUNIT"/>
    <property type="match status" value="1"/>
</dbReference>
<dbReference type="EMBL" id="JAWJWF010000048">
    <property type="protein sequence ID" value="KAK6620411.1"/>
    <property type="molecule type" value="Genomic_DNA"/>
</dbReference>
<feature type="compositionally biased region" description="Polar residues" evidence="15">
    <location>
        <begin position="1134"/>
        <end position="1151"/>
    </location>
</feature>
<keyword evidence="5 14" id="KW-0812">Transmembrane</keyword>
<evidence type="ECO:0000313" key="20">
    <source>
        <dbReference type="EMBL" id="KAK6620411.1"/>
    </source>
</evidence>
<feature type="compositionally biased region" description="Gly residues" evidence="15">
    <location>
        <begin position="1043"/>
        <end position="1062"/>
    </location>
</feature>
<evidence type="ECO:0000256" key="10">
    <source>
        <dbReference type="ARBA" id="ARBA00023037"/>
    </source>
</evidence>
<dbReference type="SUPFAM" id="SSF53300">
    <property type="entry name" value="vWA-like"/>
    <property type="match status" value="1"/>
</dbReference>
<evidence type="ECO:0000256" key="15">
    <source>
        <dbReference type="SAM" id="MobiDB-lite"/>
    </source>
</evidence>
<dbReference type="InterPro" id="IPR012896">
    <property type="entry name" value="Integrin_bsu_tail"/>
</dbReference>
<keyword evidence="12" id="KW-1015">Disulfide bond</keyword>
<feature type="region of interest" description="Disordered" evidence="15">
    <location>
        <begin position="1196"/>
        <end position="1220"/>
    </location>
</feature>
<evidence type="ECO:0000256" key="3">
    <source>
        <dbReference type="ARBA" id="ARBA00022475"/>
    </source>
</evidence>
<dbReference type="Pfam" id="PF00362">
    <property type="entry name" value="Integrin_beta"/>
    <property type="match status" value="1"/>
</dbReference>
<dbReference type="SUPFAM" id="SSF69687">
    <property type="entry name" value="Integrin beta tail domain"/>
    <property type="match status" value="1"/>
</dbReference>
<evidence type="ECO:0000256" key="2">
    <source>
        <dbReference type="ARBA" id="ARBA00007449"/>
    </source>
</evidence>
<dbReference type="InterPro" id="IPR036349">
    <property type="entry name" value="Integrin_bsu_tail_dom_sf"/>
</dbReference>
<dbReference type="Gene3D" id="2.60.40.1510">
    <property type="entry name" value="ntegrin, alpha v. Chain A, domain 3"/>
    <property type="match status" value="1"/>
</dbReference>
<evidence type="ECO:0000259" key="17">
    <source>
        <dbReference type="SMART" id="SM00187"/>
    </source>
</evidence>
<dbReference type="Gene3D" id="1.20.5.100">
    <property type="entry name" value="Cytochrome c1, transmembrane anchor, C-terminal"/>
    <property type="match status" value="1"/>
</dbReference>
<dbReference type="Proteomes" id="UP001359485">
    <property type="component" value="Unassembled WGS sequence"/>
</dbReference>
<dbReference type="Pfam" id="PF07965">
    <property type="entry name" value="Integrin_B_tail"/>
    <property type="match status" value="1"/>
</dbReference>
<dbReference type="Pfam" id="PF23105">
    <property type="entry name" value="EGF_integrin"/>
    <property type="match status" value="2"/>
</dbReference>
<dbReference type="Gene3D" id="4.10.1240.30">
    <property type="match status" value="1"/>
</dbReference>
<evidence type="ECO:0000256" key="11">
    <source>
        <dbReference type="ARBA" id="ARBA00023136"/>
    </source>
</evidence>
<dbReference type="InterPro" id="IPR015812">
    <property type="entry name" value="Integrin_bsu"/>
</dbReference>
<dbReference type="SUPFAM" id="SSF57196">
    <property type="entry name" value="EGF/Laminin"/>
    <property type="match status" value="1"/>
</dbReference>
<dbReference type="PRINTS" id="PR01186">
    <property type="entry name" value="INTEGRINB"/>
</dbReference>
<dbReference type="SUPFAM" id="SSF69179">
    <property type="entry name" value="Integrin domains"/>
    <property type="match status" value="1"/>
</dbReference>
<organism evidence="20 21">
    <name type="scientific">Polyplax serrata</name>
    <name type="common">Common mouse louse</name>
    <dbReference type="NCBI Taxonomy" id="468196"/>
    <lineage>
        <taxon>Eukaryota</taxon>
        <taxon>Metazoa</taxon>
        <taxon>Ecdysozoa</taxon>
        <taxon>Arthropoda</taxon>
        <taxon>Hexapoda</taxon>
        <taxon>Insecta</taxon>
        <taxon>Pterygota</taxon>
        <taxon>Neoptera</taxon>
        <taxon>Paraneoptera</taxon>
        <taxon>Psocodea</taxon>
        <taxon>Troctomorpha</taxon>
        <taxon>Phthiraptera</taxon>
        <taxon>Anoplura</taxon>
        <taxon>Polyplacidae</taxon>
        <taxon>Polyplax</taxon>
    </lineage>
</organism>
<keyword evidence="6" id="KW-0732">Signal</keyword>
<evidence type="ECO:0000256" key="4">
    <source>
        <dbReference type="ARBA" id="ARBA00022536"/>
    </source>
</evidence>
<dbReference type="Pfam" id="PF08725">
    <property type="entry name" value="Integrin_b_cyt"/>
    <property type="match status" value="1"/>
</dbReference>
<dbReference type="PROSITE" id="PS00243">
    <property type="entry name" value="I_EGF_1"/>
    <property type="match status" value="2"/>
</dbReference>
<keyword evidence="9 16" id="KW-1133">Transmembrane helix</keyword>
<accession>A0ABR1AJ64</accession>
<gene>
    <name evidence="20" type="ORF">RUM44_006812</name>
</gene>
<dbReference type="InterPro" id="IPR002369">
    <property type="entry name" value="Integrin_bsu_VWA"/>
</dbReference>
<comment type="similarity">
    <text evidence="2 14">Belongs to the integrin beta chain family.</text>
</comment>
<dbReference type="Gene3D" id="3.40.50.410">
    <property type="entry name" value="von Willebrand factor, type A domain"/>
    <property type="match status" value="1"/>
</dbReference>
<dbReference type="InterPro" id="IPR036465">
    <property type="entry name" value="vWFA_dom_sf"/>
</dbReference>
<keyword evidence="8 14" id="KW-0130">Cell adhesion</keyword>
<dbReference type="PROSITE" id="PS52047">
    <property type="entry name" value="I_EGF_2"/>
    <property type="match status" value="1"/>
</dbReference>
<feature type="domain" description="Integrin beta subunit cytoplasmic" evidence="18">
    <location>
        <begin position="830"/>
        <end position="876"/>
    </location>
</feature>
<evidence type="ECO:0000256" key="5">
    <source>
        <dbReference type="ARBA" id="ARBA00022692"/>
    </source>
</evidence>
<feature type="region of interest" description="Disordered" evidence="15">
    <location>
        <begin position="1081"/>
        <end position="1114"/>
    </location>
</feature>
<evidence type="ECO:0000256" key="8">
    <source>
        <dbReference type="ARBA" id="ARBA00022889"/>
    </source>
</evidence>
<feature type="region of interest" description="Disordered" evidence="15">
    <location>
        <begin position="1006"/>
        <end position="1062"/>
    </location>
</feature>
<dbReference type="InterPro" id="IPR013111">
    <property type="entry name" value="EGF_extracell"/>
</dbReference>
<evidence type="ECO:0000256" key="14">
    <source>
        <dbReference type="RuleBase" id="RU000633"/>
    </source>
</evidence>
<keyword evidence="13" id="KW-0325">Glycoprotein</keyword>
<evidence type="ECO:0000313" key="21">
    <source>
        <dbReference type="Proteomes" id="UP001359485"/>
    </source>
</evidence>
<protein>
    <recommendedName>
        <fullName evidence="14">Integrin beta</fullName>
    </recommendedName>
</protein>
<dbReference type="SMART" id="SM00187">
    <property type="entry name" value="INB"/>
    <property type="match status" value="1"/>
</dbReference>
<dbReference type="SUPFAM" id="SSF103575">
    <property type="entry name" value="Plexin repeat"/>
    <property type="match status" value="1"/>
</dbReference>
<evidence type="ECO:0000256" key="6">
    <source>
        <dbReference type="ARBA" id="ARBA00022729"/>
    </source>
</evidence>
<dbReference type="InterPro" id="IPR014836">
    <property type="entry name" value="Integrin_bsu_cyt_dom"/>
</dbReference>
<evidence type="ECO:0000259" key="19">
    <source>
        <dbReference type="SMART" id="SM01242"/>
    </source>
</evidence>
<reference evidence="20 21" key="1">
    <citation type="submission" date="2023-09" db="EMBL/GenBank/DDBJ databases">
        <title>Genomes of two closely related lineages of the louse Polyplax serrata with different host specificities.</title>
        <authorList>
            <person name="Martinu J."/>
            <person name="Tarabai H."/>
            <person name="Stefka J."/>
            <person name="Hypsa V."/>
        </authorList>
    </citation>
    <scope>NUCLEOTIDE SEQUENCE [LARGE SCALE GENOMIC DNA]</scope>
    <source>
        <strain evidence="20">98ZLc_SE</strain>
    </source>
</reference>
<sequence>MQCWLRSSFGYFTLYCNHDGGRMGMSYCRLSFTILLIICTAAGVTSQISEKFSSQNPCVSKQTCHECIQTPTCAWCSQPVRMDCTTILYTYINFGDTKRCFQPNINIQSQCDEAYIVNPDNVFSLMEARSLKKASRAGYEGGGYEGGYEAGYEESHSYSSSGSYSSSSSFGSSSGSSYLQHEAVQISPQRVGLKLRINEPYRMDFSYAQAEDYPVDLYYLMDLSKSMEDDKDKLSFLGNRLAQTMQNITSNFRLGFGSFVDKVVMPYVSTVPKKLAEPCEGCEPPYGFKNHMPLNVNTSAFSGEVSNASVSGNLDAPEGGFDAIMQAIVCKNEIGWREKARKLLVFSTDAGFHYAGDGKLGGIVKPNDGECHLDSRGMYTHSKLQDYPSISQVNLKVKENSINVIFAVTADQFGVYEQLGENIEGASSGTLSSDSSNVVDLVKEQYDKISSSVEMKDTASSAVKVTYYSSCLGGGPPKQTNKCDGLKVGTVVNFSAEIEVASCPADKREWKQTFKIYPVGIQEYLVVDLEMLCECPCENPSSPEYEDRSQTCSGFGTYKCGICECDSSHFGRYCECDSENLNVDKDFQGGCRPDNFTFIDCSGRGTCMCGVCECEIRPDPTEVITGQFCECDNFSCDRNNGVLCSGSDHGTCVCGKCQCLAGWTGDACDCRASNDTCIPPEGGEICSGKGVCECGMCKCDQEEEGRYSGRYCEKCPTCPGRCLEFKECVQCQVYKTGPLTPEECAANCTFIPTTAEVIEANEERDENLCAYYDEEDCRFAYVYGYDELGKVYVRAQEKRDCPPKVYILGIVLGVIGAIVLIGLALLLCWKLCTTIHDRREFAKFEKDRMMAKWNTDENPIFKQATSTFKNPTYEKKGGDLKGGGGYDSHSASYGKLREEYSIRRKAGGGADLQSGYYGGQNSMQVGKGDGYMQSGKFDGTMGRTTDLKSAGGYFESSKLEAQNAVGRAGAAGSGLAAGAAGAAAAAAAGAGAMAGAAYYEGQNTLRGAGGRSSDMRSGYMESGVNGRKSESSSYFESQRFEGHGGGSGREGVDGMAGSGMSGSGMSSSYYESQFENAAGGDMGGMGAQGRNTLGNKSDRYYESSQFSESRGEMYDGGANIPLLDGTIRHKSDMHSSYYQSQRFDSSQSGTLGRSGGMSGSGMGSGMSSGMSGGMGGGSSTMQTSYFESQSYDGTGTLGGSKKVSGQGTLGGHGRLGETKHGFFDSQKYDAHSLPQHGVLSDVKQGNLFELQRFDGAVPPGSSYEVQTFREVQKFEVQNPTYGKKYS</sequence>
<keyword evidence="4" id="KW-0245">EGF-like domain</keyword>
<evidence type="ECO:0000256" key="13">
    <source>
        <dbReference type="ARBA" id="ARBA00023180"/>
    </source>
</evidence>
<dbReference type="Pfam" id="PF07974">
    <property type="entry name" value="EGF_2"/>
    <property type="match status" value="1"/>
</dbReference>
<dbReference type="Pfam" id="PF17205">
    <property type="entry name" value="PSI_integrin"/>
    <property type="match status" value="1"/>
</dbReference>
<evidence type="ECO:0000256" key="16">
    <source>
        <dbReference type="SAM" id="Phobius"/>
    </source>
</evidence>
<feature type="domain" description="Integrin beta subunit VWA" evidence="17">
    <location>
        <begin position="63"/>
        <end position="535"/>
    </location>
</feature>
<dbReference type="InterPro" id="IPR032695">
    <property type="entry name" value="Integrin_dom_sf"/>
</dbReference>
<dbReference type="InterPro" id="IPR057243">
    <property type="entry name" value="Integrin_I-EGF_CS"/>
</dbReference>
<dbReference type="InterPro" id="IPR057073">
    <property type="entry name" value="EGF_integrin_2"/>
</dbReference>
<evidence type="ECO:0000256" key="1">
    <source>
        <dbReference type="ARBA" id="ARBA00004251"/>
    </source>
</evidence>
<proteinExistence type="inferred from homology"/>
<feature type="transmembrane region" description="Helical" evidence="16">
    <location>
        <begin position="805"/>
        <end position="829"/>
    </location>
</feature>